<feature type="compositionally biased region" description="Basic residues" evidence="1">
    <location>
        <begin position="147"/>
        <end position="159"/>
    </location>
</feature>
<feature type="region of interest" description="Disordered" evidence="1">
    <location>
        <begin position="105"/>
        <end position="159"/>
    </location>
</feature>
<dbReference type="AlphaFoldDB" id="A0A4U0VWJ9"/>
<gene>
    <name evidence="2" type="ORF">B0A55_12106</name>
</gene>
<dbReference type="EMBL" id="NAJQ01001735">
    <property type="protein sequence ID" value="TKA53782.1"/>
    <property type="molecule type" value="Genomic_DNA"/>
</dbReference>
<name>A0A4U0VWJ9_9PEZI</name>
<keyword evidence="3" id="KW-1185">Reference proteome</keyword>
<organism evidence="2 3">
    <name type="scientific">Friedmanniomyces simplex</name>
    <dbReference type="NCBI Taxonomy" id="329884"/>
    <lineage>
        <taxon>Eukaryota</taxon>
        <taxon>Fungi</taxon>
        <taxon>Dikarya</taxon>
        <taxon>Ascomycota</taxon>
        <taxon>Pezizomycotina</taxon>
        <taxon>Dothideomycetes</taxon>
        <taxon>Dothideomycetidae</taxon>
        <taxon>Mycosphaerellales</taxon>
        <taxon>Teratosphaeriaceae</taxon>
        <taxon>Friedmanniomyces</taxon>
    </lineage>
</organism>
<sequence>MPKTSLQEADIDTQLTVPEFRSWTTAEQAAPAVSARDQPVRTSAQVLADAREEFKNSTALARYDDCIDEPHSAELDRYDRETHVETNAIGRRDDLPAFNAQAMPHEARVDAHGPKRTSPVTVKGTQRPERRELGGGRRTGLLVQLAKRARRKGPQRTPF</sequence>
<comment type="caution">
    <text evidence="2">The sequence shown here is derived from an EMBL/GenBank/DDBJ whole genome shotgun (WGS) entry which is preliminary data.</text>
</comment>
<reference evidence="2 3" key="1">
    <citation type="submission" date="2017-03" db="EMBL/GenBank/DDBJ databases">
        <title>Genomes of endolithic fungi from Antarctica.</title>
        <authorList>
            <person name="Coleine C."/>
            <person name="Masonjones S."/>
            <person name="Stajich J.E."/>
        </authorList>
    </citation>
    <scope>NUCLEOTIDE SEQUENCE [LARGE SCALE GENOMIC DNA]</scope>
    <source>
        <strain evidence="2 3">CCFEE 5184</strain>
    </source>
</reference>
<evidence type="ECO:0000313" key="2">
    <source>
        <dbReference type="EMBL" id="TKA53782.1"/>
    </source>
</evidence>
<dbReference type="Proteomes" id="UP000309340">
    <property type="component" value="Unassembled WGS sequence"/>
</dbReference>
<protein>
    <submittedName>
        <fullName evidence="2">Uncharacterized protein</fullName>
    </submittedName>
</protein>
<evidence type="ECO:0000256" key="1">
    <source>
        <dbReference type="SAM" id="MobiDB-lite"/>
    </source>
</evidence>
<feature type="compositionally biased region" description="Basic and acidic residues" evidence="1">
    <location>
        <begin position="126"/>
        <end position="135"/>
    </location>
</feature>
<evidence type="ECO:0000313" key="3">
    <source>
        <dbReference type="Proteomes" id="UP000309340"/>
    </source>
</evidence>
<accession>A0A4U0VWJ9</accession>
<proteinExistence type="predicted"/>